<evidence type="ECO:0000259" key="1">
    <source>
        <dbReference type="Pfam" id="PF00535"/>
    </source>
</evidence>
<dbReference type="GO" id="GO:0016740">
    <property type="term" value="F:transferase activity"/>
    <property type="evidence" value="ECO:0007669"/>
    <property type="project" value="UniProtKB-KW"/>
</dbReference>
<keyword evidence="3" id="KW-1185">Reference proteome</keyword>
<evidence type="ECO:0000313" key="2">
    <source>
        <dbReference type="EMBL" id="REL32622.1"/>
    </source>
</evidence>
<reference evidence="3" key="1">
    <citation type="submission" date="2018-08" db="EMBL/GenBank/DDBJ databases">
        <title>Thalassotalea euphylliae genome.</title>
        <authorList>
            <person name="Summers S."/>
            <person name="Rice S.A."/>
            <person name="Freckelton M.L."/>
            <person name="Nedved B.T."/>
            <person name="Hadfield M.G."/>
        </authorList>
    </citation>
    <scope>NUCLEOTIDE SEQUENCE [LARGE SCALE GENOMIC DNA]</scope>
    <source>
        <strain evidence="3">H3</strain>
    </source>
</reference>
<accession>A0A3E0U9V4</accession>
<organism evidence="2 3">
    <name type="scientific">Thalassotalea euphylliae</name>
    <dbReference type="NCBI Taxonomy" id="1655234"/>
    <lineage>
        <taxon>Bacteria</taxon>
        <taxon>Pseudomonadati</taxon>
        <taxon>Pseudomonadota</taxon>
        <taxon>Gammaproteobacteria</taxon>
        <taxon>Alteromonadales</taxon>
        <taxon>Colwelliaceae</taxon>
        <taxon>Thalassotalea</taxon>
    </lineage>
</organism>
<evidence type="ECO:0000313" key="3">
    <source>
        <dbReference type="Proteomes" id="UP000256899"/>
    </source>
</evidence>
<feature type="domain" description="Glycosyltransferase 2-like" evidence="1">
    <location>
        <begin position="2"/>
        <end position="141"/>
    </location>
</feature>
<dbReference type="InterPro" id="IPR029044">
    <property type="entry name" value="Nucleotide-diphossugar_trans"/>
</dbReference>
<gene>
    <name evidence="2" type="ORF">DXX94_05585</name>
</gene>
<comment type="caution">
    <text evidence="2">The sequence shown here is derived from an EMBL/GenBank/DDBJ whole genome shotgun (WGS) entry which is preliminary data.</text>
</comment>
<dbReference type="SUPFAM" id="SSF53448">
    <property type="entry name" value="Nucleotide-diphospho-sugar transferases"/>
    <property type="match status" value="1"/>
</dbReference>
<protein>
    <submittedName>
        <fullName evidence="2">Glycosyltransferase family 2 protein</fullName>
    </submittedName>
</protein>
<proteinExistence type="predicted"/>
<name>A0A3E0U9V4_9GAMM</name>
<dbReference type="Pfam" id="PF00535">
    <property type="entry name" value="Glycos_transf_2"/>
    <property type="match status" value="1"/>
</dbReference>
<dbReference type="EMBL" id="QUOT01000001">
    <property type="protein sequence ID" value="REL32622.1"/>
    <property type="molecule type" value="Genomic_DNA"/>
</dbReference>
<dbReference type="InterPro" id="IPR001173">
    <property type="entry name" value="Glyco_trans_2-like"/>
</dbReference>
<dbReference type="InterPro" id="IPR050256">
    <property type="entry name" value="Glycosyltransferase_2"/>
</dbReference>
<dbReference type="Gene3D" id="3.90.550.10">
    <property type="entry name" value="Spore Coat Polysaccharide Biosynthesis Protein SpsA, Chain A"/>
    <property type="match status" value="1"/>
</dbReference>
<dbReference type="CDD" id="cd04179">
    <property type="entry name" value="DPM_DPG-synthase_like"/>
    <property type="match status" value="1"/>
</dbReference>
<keyword evidence="2" id="KW-0808">Transferase</keyword>
<sequence length="223" mass="24917">MNEETSIGRVISSLVEKNYNVIVVDDFSTDKTAGIARTCGATVLCNIKNLGAWRSTQAGIRYAHKLDADVVITMDADGQHNDTDLQTMIDAYAKGADVVIGSCTSRGSAGRHVAWRLFKLLNGLKVNDITSGFRLYNREAIHVLVSRQATMLEYQCVGILLMLRNLRLKIVEVPVKMHERTDGISRIFYSWGSVFYYLAYSGLLSVSKAFPVKKYAYLNKIKH</sequence>
<dbReference type="PANTHER" id="PTHR48090">
    <property type="entry name" value="UNDECAPRENYL-PHOSPHATE 4-DEOXY-4-FORMAMIDO-L-ARABINOSE TRANSFERASE-RELATED"/>
    <property type="match status" value="1"/>
</dbReference>
<dbReference type="Proteomes" id="UP000256899">
    <property type="component" value="Unassembled WGS sequence"/>
</dbReference>
<dbReference type="PANTHER" id="PTHR48090:SF7">
    <property type="entry name" value="RFBJ PROTEIN"/>
    <property type="match status" value="1"/>
</dbReference>
<dbReference type="AlphaFoldDB" id="A0A3E0U9V4"/>